<keyword evidence="2" id="KW-1185">Reference proteome</keyword>
<name>A0A084JC20_9FIRM</name>
<reference evidence="1 2" key="1">
    <citation type="submission" date="2014-07" db="EMBL/GenBank/DDBJ databases">
        <title>Draft genome of Clostridium celerecrescens 152B isolated from sediments associated with methane hydrate from Krishna Godavari basin.</title>
        <authorList>
            <person name="Honkalas V.S."/>
            <person name="Dabir A.P."/>
            <person name="Arora P."/>
            <person name="Dhakephalkar P.K."/>
        </authorList>
    </citation>
    <scope>NUCLEOTIDE SEQUENCE [LARGE SCALE GENOMIC DNA]</scope>
    <source>
        <strain evidence="1 2">152B</strain>
    </source>
</reference>
<dbReference type="OrthoDB" id="9770467at2"/>
<evidence type="ECO:0008006" key="3">
    <source>
        <dbReference type="Google" id="ProtNLM"/>
    </source>
</evidence>
<evidence type="ECO:0000313" key="2">
    <source>
        <dbReference type="Proteomes" id="UP000028525"/>
    </source>
</evidence>
<dbReference type="AlphaFoldDB" id="A0A084JC20"/>
<dbReference type="STRING" id="29354.IO98_22885"/>
<gene>
    <name evidence="1" type="ORF">IO98_22885</name>
</gene>
<evidence type="ECO:0000313" key="1">
    <source>
        <dbReference type="EMBL" id="KEZ86504.1"/>
    </source>
</evidence>
<protein>
    <recommendedName>
        <fullName evidence="3">Copper amine oxidase-like N-terminal domain-containing protein</fullName>
    </recommendedName>
</protein>
<comment type="caution">
    <text evidence="1">The sequence shown here is derived from an EMBL/GenBank/DDBJ whole genome shotgun (WGS) entry which is preliminary data.</text>
</comment>
<proteinExistence type="predicted"/>
<dbReference type="EMBL" id="JPME01000044">
    <property type="protein sequence ID" value="KEZ86504.1"/>
    <property type="molecule type" value="Genomic_DNA"/>
</dbReference>
<organism evidence="1 2">
    <name type="scientific">Lacrimispora celerecrescens</name>
    <dbReference type="NCBI Taxonomy" id="29354"/>
    <lineage>
        <taxon>Bacteria</taxon>
        <taxon>Bacillati</taxon>
        <taxon>Bacillota</taxon>
        <taxon>Clostridia</taxon>
        <taxon>Lachnospirales</taxon>
        <taxon>Lachnospiraceae</taxon>
        <taxon>Lacrimispora</taxon>
    </lineage>
</organism>
<dbReference type="RefSeq" id="WP_038284866.1">
    <property type="nucleotide sequence ID" value="NZ_JPME01000044.1"/>
</dbReference>
<accession>A0A084JC20</accession>
<sequence length="204" mass="21754">MKNFDVKSLVAGVIIGTLGITTVFAATGIKSVILSNTKVTLNGDSLPLSKSLISVTMDNEQNAILYVPANELLEKLGYTVNYNGVKNTVDLIPGNNSSHEVNGDIISEGNVVMNLTNNTNQMNIAESGSFEAENNQTLTLNVTSDIKGGSVDLFLFDPNGKEQRITIGSANITKEIALKKGVWQYNCSGVFKDGGNVKIVGIIK</sequence>
<dbReference type="Proteomes" id="UP000028525">
    <property type="component" value="Unassembled WGS sequence"/>
</dbReference>